<dbReference type="EMBL" id="SRSC01000004">
    <property type="protein sequence ID" value="TGU70652.1"/>
    <property type="molecule type" value="Genomic_DNA"/>
</dbReference>
<protein>
    <submittedName>
        <fullName evidence="2">Pilus assembly protein PilP</fullName>
    </submittedName>
</protein>
<accession>A0A4V3NZ81</accession>
<gene>
    <name evidence="2" type="ORF">E4633_16750</name>
</gene>
<sequence length="178" mass="18401">MPMLKPINLNSVVLLLALALVPGCKKEEAPAPAPAPNKPHPAPAPSPAPPVQQQLSSAAKVSGVLSFRKDPFKPVIVPVTPAPTASAAGPSVSAADLLPIQSFEVSKFKVSGIIAGMRENRALLIDPNGKGYVVQVGMQVGNANGRVTRITPSTVEIVEKGAGRGKGRTIVLTLAKKR</sequence>
<evidence type="ECO:0000313" key="3">
    <source>
        <dbReference type="Proteomes" id="UP000306416"/>
    </source>
</evidence>
<dbReference type="Gene3D" id="2.30.30.830">
    <property type="match status" value="1"/>
</dbReference>
<comment type="caution">
    <text evidence="2">The sequence shown here is derived from an EMBL/GenBank/DDBJ whole genome shotgun (WGS) entry which is preliminary data.</text>
</comment>
<dbReference type="AlphaFoldDB" id="A0A4V3NZ81"/>
<keyword evidence="3" id="KW-1185">Reference proteome</keyword>
<dbReference type="InterPro" id="IPR007446">
    <property type="entry name" value="PilP"/>
</dbReference>
<evidence type="ECO:0000256" key="1">
    <source>
        <dbReference type="SAM" id="MobiDB-lite"/>
    </source>
</evidence>
<name>A0A4V3NZ81_9BACT</name>
<dbReference type="Proteomes" id="UP000306416">
    <property type="component" value="Unassembled WGS sequence"/>
</dbReference>
<evidence type="ECO:0000313" key="2">
    <source>
        <dbReference type="EMBL" id="TGU70652.1"/>
    </source>
</evidence>
<reference evidence="2 3" key="1">
    <citation type="submission" date="2019-04" db="EMBL/GenBank/DDBJ databases">
        <title>Geobacter oryzae sp. nov., ferric-reducing bacteria isolated from paddy soil.</title>
        <authorList>
            <person name="Xu Z."/>
            <person name="Masuda Y."/>
            <person name="Itoh H."/>
            <person name="Senoo K."/>
        </authorList>
    </citation>
    <scope>NUCLEOTIDE SEQUENCE [LARGE SCALE GENOMIC DNA]</scope>
    <source>
        <strain evidence="2 3">Red111</strain>
    </source>
</reference>
<organism evidence="2 3">
    <name type="scientific">Geomonas terrae</name>
    <dbReference type="NCBI Taxonomy" id="2562681"/>
    <lineage>
        <taxon>Bacteria</taxon>
        <taxon>Pseudomonadati</taxon>
        <taxon>Thermodesulfobacteriota</taxon>
        <taxon>Desulfuromonadia</taxon>
        <taxon>Geobacterales</taxon>
        <taxon>Geobacteraceae</taxon>
        <taxon>Geomonas</taxon>
    </lineage>
</organism>
<feature type="region of interest" description="Disordered" evidence="1">
    <location>
        <begin position="27"/>
        <end position="55"/>
    </location>
</feature>
<proteinExistence type="predicted"/>
<dbReference type="Pfam" id="PF04351">
    <property type="entry name" value="PilP"/>
    <property type="match status" value="1"/>
</dbReference>
<feature type="compositionally biased region" description="Pro residues" evidence="1">
    <location>
        <begin position="31"/>
        <end position="50"/>
    </location>
</feature>